<dbReference type="InterPro" id="IPR025443">
    <property type="entry name" value="DUF4307"/>
</dbReference>
<dbReference type="Proteomes" id="UP000430146">
    <property type="component" value="Unassembled WGS sequence"/>
</dbReference>
<evidence type="ECO:0000256" key="1">
    <source>
        <dbReference type="SAM" id="Phobius"/>
    </source>
</evidence>
<evidence type="ECO:0008006" key="4">
    <source>
        <dbReference type="Google" id="ProtNLM"/>
    </source>
</evidence>
<reference evidence="2 3" key="1">
    <citation type="submission" date="2019-11" db="EMBL/GenBank/DDBJ databases">
        <authorList>
            <person name="Holert J."/>
        </authorList>
    </citation>
    <scope>NUCLEOTIDE SEQUENCE [LARGE SCALE GENOMIC DNA]</scope>
    <source>
        <strain evidence="2">BC8_1</strain>
    </source>
</reference>
<dbReference type="AlphaFoldDB" id="A0A5S9R8C9"/>
<keyword evidence="3" id="KW-1185">Reference proteome</keyword>
<keyword evidence="1" id="KW-0812">Transmembrane</keyword>
<name>A0A5S9R8C9_MYCVN</name>
<keyword evidence="1" id="KW-1133">Transmembrane helix</keyword>
<sequence length="144" mass="15682">MQNEMIERPAARYGRQQLSRRTRRRIAVGLTVLVLVAGVVIAAVAFFRFGAGDVKGELGGYRIVDDETVEVTVSVTRDDPSRRVVCIVRARSYDGNEIGRREVLVAPSTEETVQVRTIVKTSMPAVVGEVYGCGSDVPPYLVGG</sequence>
<gene>
    <name evidence="2" type="ORF">AELLOGFF_01583</name>
</gene>
<keyword evidence="1" id="KW-0472">Membrane</keyword>
<dbReference type="EMBL" id="CACSIP010000045">
    <property type="protein sequence ID" value="CAA0132045.1"/>
    <property type="molecule type" value="Genomic_DNA"/>
</dbReference>
<proteinExistence type="predicted"/>
<protein>
    <recommendedName>
        <fullName evidence="4">DUF4307 domain-containing protein</fullName>
    </recommendedName>
</protein>
<dbReference type="Pfam" id="PF14155">
    <property type="entry name" value="DUF4307"/>
    <property type="match status" value="1"/>
</dbReference>
<dbReference type="OrthoDB" id="4425882at2"/>
<feature type="transmembrane region" description="Helical" evidence="1">
    <location>
        <begin position="26"/>
        <end position="47"/>
    </location>
</feature>
<organism evidence="2 3">
    <name type="scientific">Mycolicibacterium vanbaalenii</name>
    <name type="common">Mycobacterium vanbaalenii</name>
    <dbReference type="NCBI Taxonomy" id="110539"/>
    <lineage>
        <taxon>Bacteria</taxon>
        <taxon>Bacillati</taxon>
        <taxon>Actinomycetota</taxon>
        <taxon>Actinomycetes</taxon>
        <taxon>Mycobacteriales</taxon>
        <taxon>Mycobacteriaceae</taxon>
        <taxon>Mycolicibacterium</taxon>
    </lineage>
</organism>
<evidence type="ECO:0000313" key="2">
    <source>
        <dbReference type="EMBL" id="CAA0132045.1"/>
    </source>
</evidence>
<evidence type="ECO:0000313" key="3">
    <source>
        <dbReference type="Proteomes" id="UP000430146"/>
    </source>
</evidence>
<accession>A0A5S9R8C9</accession>